<name>A0A8J3G5A6_9BACT</name>
<dbReference type="Proteomes" id="UP000642809">
    <property type="component" value="Unassembled WGS sequence"/>
</dbReference>
<protein>
    <submittedName>
        <fullName evidence="1">Uncharacterized protein</fullName>
    </submittedName>
</protein>
<reference evidence="1" key="2">
    <citation type="submission" date="2020-09" db="EMBL/GenBank/DDBJ databases">
        <authorList>
            <person name="Sun Q."/>
            <person name="Kim S."/>
        </authorList>
    </citation>
    <scope>NUCLEOTIDE SEQUENCE</scope>
    <source>
        <strain evidence="1">KCTC 23224</strain>
    </source>
</reference>
<sequence length="83" mass="9667">MTDLEFDLLDELYFVQHYDYLKDTLGWEDAQLVETLASLCQKGFIKCLFGPDDEVFRPIDFPSEGHTLYYLATKKGLMEHNAI</sequence>
<organism evidence="1 2">
    <name type="scientific">Mongoliitalea lutea</name>
    <dbReference type="NCBI Taxonomy" id="849756"/>
    <lineage>
        <taxon>Bacteria</taxon>
        <taxon>Pseudomonadati</taxon>
        <taxon>Bacteroidota</taxon>
        <taxon>Cytophagia</taxon>
        <taxon>Cytophagales</taxon>
        <taxon>Cyclobacteriaceae</taxon>
        <taxon>Mongoliitalea</taxon>
    </lineage>
</organism>
<evidence type="ECO:0000313" key="1">
    <source>
        <dbReference type="EMBL" id="GHB35105.1"/>
    </source>
</evidence>
<evidence type="ECO:0000313" key="2">
    <source>
        <dbReference type="Proteomes" id="UP000642809"/>
    </source>
</evidence>
<comment type="caution">
    <text evidence="1">The sequence shown here is derived from an EMBL/GenBank/DDBJ whole genome shotgun (WGS) entry which is preliminary data.</text>
</comment>
<dbReference type="RefSeq" id="WP_189580341.1">
    <property type="nucleotide sequence ID" value="NZ_BMYF01000008.1"/>
</dbReference>
<gene>
    <name evidence="1" type="ORF">GCM10008106_15610</name>
</gene>
<keyword evidence="2" id="KW-1185">Reference proteome</keyword>
<proteinExistence type="predicted"/>
<dbReference type="EMBL" id="BMYF01000008">
    <property type="protein sequence ID" value="GHB35105.1"/>
    <property type="molecule type" value="Genomic_DNA"/>
</dbReference>
<reference evidence="1" key="1">
    <citation type="journal article" date="2014" name="Int. J. Syst. Evol. Microbiol.">
        <title>Complete genome sequence of Corynebacterium casei LMG S-19264T (=DSM 44701T), isolated from a smear-ripened cheese.</title>
        <authorList>
            <consortium name="US DOE Joint Genome Institute (JGI-PGF)"/>
            <person name="Walter F."/>
            <person name="Albersmeier A."/>
            <person name="Kalinowski J."/>
            <person name="Ruckert C."/>
        </authorList>
    </citation>
    <scope>NUCLEOTIDE SEQUENCE</scope>
    <source>
        <strain evidence="1">KCTC 23224</strain>
    </source>
</reference>
<dbReference type="AlphaFoldDB" id="A0A8J3G5A6"/>
<accession>A0A8J3G5A6</accession>